<evidence type="ECO:0000256" key="1">
    <source>
        <dbReference type="ARBA" id="ARBA00009670"/>
    </source>
</evidence>
<reference evidence="4 5" key="1">
    <citation type="submission" date="2018-08" db="EMBL/GenBank/DDBJ databases">
        <title>A genome reference for cultivated species of the human gut microbiota.</title>
        <authorList>
            <person name="Zou Y."/>
            <person name="Xue W."/>
            <person name="Luo G."/>
        </authorList>
    </citation>
    <scope>NUCLEOTIDE SEQUENCE [LARGE SCALE GENOMIC DNA]</scope>
    <source>
        <strain evidence="4 5">AF35-6BH</strain>
    </source>
</reference>
<dbReference type="Pfam" id="PF03109">
    <property type="entry name" value="ABC1"/>
    <property type="match status" value="1"/>
</dbReference>
<protein>
    <submittedName>
        <fullName evidence="4">AarF/ABC1/UbiB kinase family protein</fullName>
    </submittedName>
</protein>
<dbReference type="CDD" id="cd05121">
    <property type="entry name" value="ABC1_ADCK3-like"/>
    <property type="match status" value="1"/>
</dbReference>
<dbReference type="GO" id="GO:0016301">
    <property type="term" value="F:kinase activity"/>
    <property type="evidence" value="ECO:0007669"/>
    <property type="project" value="UniProtKB-KW"/>
</dbReference>
<evidence type="ECO:0000313" key="5">
    <source>
        <dbReference type="Proteomes" id="UP000284868"/>
    </source>
</evidence>
<dbReference type="InterPro" id="IPR004147">
    <property type="entry name" value="ABC1_dom"/>
</dbReference>
<comment type="caution">
    <text evidence="4">The sequence shown here is derived from an EMBL/GenBank/DDBJ whole genome shotgun (WGS) entry which is preliminary data.</text>
</comment>
<keyword evidence="2" id="KW-1133">Transmembrane helix</keyword>
<dbReference type="InterPro" id="IPR050154">
    <property type="entry name" value="UbiB_kinase"/>
</dbReference>
<feature type="transmembrane region" description="Helical" evidence="2">
    <location>
        <begin position="500"/>
        <end position="520"/>
    </location>
</feature>
<dbReference type="InterPro" id="IPR011009">
    <property type="entry name" value="Kinase-like_dom_sf"/>
</dbReference>
<accession>A0A415P2Q5</accession>
<feature type="domain" description="ABC1 atypical kinase-like" evidence="3">
    <location>
        <begin position="69"/>
        <end position="312"/>
    </location>
</feature>
<organism evidence="4 5">
    <name type="scientific">Amedibacillus dolichus</name>
    <dbReference type="NCBI Taxonomy" id="31971"/>
    <lineage>
        <taxon>Bacteria</taxon>
        <taxon>Bacillati</taxon>
        <taxon>Bacillota</taxon>
        <taxon>Erysipelotrichia</taxon>
        <taxon>Erysipelotrichales</taxon>
        <taxon>Erysipelotrichaceae</taxon>
        <taxon>Amedibacillus</taxon>
    </lineage>
</organism>
<dbReference type="RefSeq" id="WP_004798552.1">
    <property type="nucleotide sequence ID" value="NZ_CABKNA010000005.1"/>
</dbReference>
<comment type="similarity">
    <text evidence="1">Belongs to the protein kinase superfamily. ADCK protein kinase family.</text>
</comment>
<keyword evidence="2" id="KW-0812">Transmembrane</keyword>
<keyword evidence="5" id="KW-1185">Reference proteome</keyword>
<proteinExistence type="inferred from homology"/>
<evidence type="ECO:0000259" key="3">
    <source>
        <dbReference type="Pfam" id="PF03109"/>
    </source>
</evidence>
<dbReference type="EMBL" id="QRPK01000072">
    <property type="protein sequence ID" value="RHM07023.1"/>
    <property type="molecule type" value="Genomic_DNA"/>
</dbReference>
<feature type="transmembrane region" description="Helical" evidence="2">
    <location>
        <begin position="468"/>
        <end position="488"/>
    </location>
</feature>
<gene>
    <name evidence="4" type="ORF">DWZ83_09350</name>
</gene>
<name>A0A415P2Q5_9FIRM</name>
<keyword evidence="4" id="KW-0808">Transferase</keyword>
<dbReference type="PANTHER" id="PTHR10566">
    <property type="entry name" value="CHAPERONE-ACTIVITY OF BC1 COMPLEX CABC1 -RELATED"/>
    <property type="match status" value="1"/>
</dbReference>
<dbReference type="OrthoDB" id="9795390at2"/>
<dbReference type="GeneID" id="92793004"/>
<dbReference type="AlphaFoldDB" id="A0A415P2Q5"/>
<dbReference type="Proteomes" id="UP000284868">
    <property type="component" value="Unassembled WGS sequence"/>
</dbReference>
<keyword evidence="2" id="KW-0472">Membrane</keyword>
<keyword evidence="4" id="KW-0418">Kinase</keyword>
<evidence type="ECO:0000256" key="2">
    <source>
        <dbReference type="SAM" id="Phobius"/>
    </source>
</evidence>
<dbReference type="PANTHER" id="PTHR10566:SF113">
    <property type="entry name" value="PROTEIN ACTIVITY OF BC1 COMPLEX KINASE 7, CHLOROPLASTIC"/>
    <property type="match status" value="1"/>
</dbReference>
<dbReference type="SUPFAM" id="SSF56112">
    <property type="entry name" value="Protein kinase-like (PK-like)"/>
    <property type="match status" value="1"/>
</dbReference>
<evidence type="ECO:0000313" key="4">
    <source>
        <dbReference type="EMBL" id="RHM07023.1"/>
    </source>
</evidence>
<sequence>MSDAGALNSKKRLAQIVAILRKHHITQGLSPEKLRLIIEDLGPTFVKIGQIMSTRQDMFSQRYCKELKKLRSNVNPLPFETIAQVIEEEYACDIQNVFVSIEKDPLGSASIAQVHKATLKNGEQVVLKVQRPHIYEMMERDISLIRKASRLLRLSEILGSVVDIDIVLDEFWAAAKQEMDFTVEAGYAIRFKKTYEDLKYIDAPMIYREYTTTRVLMMEYIDGIEISNQAALEKAGYDCEEIADKLADNYITQIIDDGFFHADPHSGNLRIRDGKIIWIDFGMMGILDPKDRGLMKEAVQTIVANDVARLTDVVLTLGNHEDSVDYSTLVNDMEEFMDTYLTLELSQIKMDVMVQDIFKLCHKHGISMPKGVSMLARGMVTMESTLMDLSDSTNMIRIAANHMASSFDGAKIKKDIKALGKKLYDAGYHSLDIPVQLSHILQMTKKGQLKLNLNVIGSEEPITKLDKMVNRIIICILAAALLVGSSLLCTTDMQPKVFGIPLIGFMGYMSATLMGLWLLFKMLKIHKKDK</sequence>